<sequence>MEINEELKTAWEFVENTSTSVFLTGKAGTGKTTFLKELRNRSAKNMVVVAPSGVAAINAGGVTIHSFFQIPLSPYIPGIRHQTKFNISKEKIRIIRAIDLLVIDEISMVRADTLDAVDSTLKRIRANNLPFGGIQLLMIGDLRQLSPVVTVADETIISQHYDSPYFFSSKALASLNYITLQLTHMFRQSNKEFVNLLNNIRQNKLSKEDYCILENRYKPELKNVRLEDYIRLTAYNRDADRINDYSLKALPGPSHIFKAKIEGVFPETSFPNASEIELKINTRVIFIRNDNTSQQRYYNGKTGHIKGFHPAGVIVRCDNETNDIIVEPQTWENKSYVVNEDTNTIETTISGRYSQLPLKLAWAITIHKSQGLTFDKVIVDAGSSFAPG</sequence>
<proteinExistence type="predicted"/>
<organism evidence="1 2">
    <name type="scientific">Muribaculum caecicola</name>
    <dbReference type="NCBI Taxonomy" id="3038144"/>
    <lineage>
        <taxon>Bacteria</taxon>
        <taxon>Pseudomonadati</taxon>
        <taxon>Bacteroidota</taxon>
        <taxon>Bacteroidia</taxon>
        <taxon>Bacteroidales</taxon>
        <taxon>Muribaculaceae</taxon>
        <taxon>Muribaculum</taxon>
    </lineage>
</organism>
<protein>
    <submittedName>
        <fullName evidence="1">Uncharacterized protein</fullName>
    </submittedName>
</protein>
<evidence type="ECO:0000313" key="2">
    <source>
        <dbReference type="Proteomes" id="UP000305401"/>
    </source>
</evidence>
<accession>A0AC61S848</accession>
<comment type="caution">
    <text evidence="1">The sequence shown here is derived from an EMBL/GenBank/DDBJ whole genome shotgun (WGS) entry which is preliminary data.</text>
</comment>
<reference evidence="1" key="1">
    <citation type="submission" date="2019-04" db="EMBL/GenBank/DDBJ databases">
        <title>Microbes associate with the intestines of laboratory mice.</title>
        <authorList>
            <person name="Navarre W."/>
            <person name="Wong E."/>
            <person name="Huang K.C."/>
            <person name="Tropini C."/>
            <person name="Ng K."/>
            <person name="Yu B."/>
        </authorList>
    </citation>
    <scope>NUCLEOTIDE SEQUENCE</scope>
    <source>
        <strain evidence="1">NM86_A22</strain>
    </source>
</reference>
<gene>
    <name evidence="1" type="ORF">E5990_00915</name>
</gene>
<evidence type="ECO:0000313" key="1">
    <source>
        <dbReference type="EMBL" id="THG55154.1"/>
    </source>
</evidence>
<keyword evidence="2" id="KW-1185">Reference proteome</keyword>
<feature type="non-terminal residue" evidence="1">
    <location>
        <position position="388"/>
    </location>
</feature>
<dbReference type="Proteomes" id="UP000305401">
    <property type="component" value="Unassembled WGS sequence"/>
</dbReference>
<name>A0AC61S848_9BACT</name>
<dbReference type="EMBL" id="SSTG01000004">
    <property type="protein sequence ID" value="THG55154.1"/>
    <property type="molecule type" value="Genomic_DNA"/>
</dbReference>